<evidence type="ECO:0000313" key="4">
    <source>
        <dbReference type="Proteomes" id="UP001595772"/>
    </source>
</evidence>
<gene>
    <name evidence="3" type="ORF">ACFOUV_16830</name>
</gene>
<sequence length="257" mass="28120">MNIEKAVHALIEVEKSKETIEAFTSQGEITKDQAYQIQLAIIDYKKEKGAKVVGKKIGLTSKAMQDMLGVSTPDYGHLLDNMIYSEDTAISLDQFIQPKVEFEIGFVLKEQLKGPGVTIEDVIKATDYVVPAIEIIDSRIRDWKFKFEDTVADNGSSAGAIIGRDSIPLSEINLSEVKMSLYKNDEFIDSAYGSAVMGNPLEAVAWLANELGVYDISLNAGEIILAGALSKAIPIEDGDQFKAEFENLGTVSATFIK</sequence>
<accession>A0ABV8H0Q9</accession>
<feature type="domain" description="Fumarylacetoacetase-like C-terminal" evidence="2">
    <location>
        <begin position="82"/>
        <end position="255"/>
    </location>
</feature>
<protein>
    <submittedName>
        <fullName evidence="3">2-keto-4-pentenoate hydratase</fullName>
    </submittedName>
</protein>
<organism evidence="3 4">
    <name type="scientific">Oceanobacillus longus</name>
    <dbReference type="NCBI Taxonomy" id="930120"/>
    <lineage>
        <taxon>Bacteria</taxon>
        <taxon>Bacillati</taxon>
        <taxon>Bacillota</taxon>
        <taxon>Bacilli</taxon>
        <taxon>Bacillales</taxon>
        <taxon>Bacillaceae</taxon>
        <taxon>Oceanobacillus</taxon>
    </lineage>
</organism>
<keyword evidence="4" id="KW-1185">Reference proteome</keyword>
<dbReference type="SUPFAM" id="SSF56529">
    <property type="entry name" value="FAH"/>
    <property type="match status" value="1"/>
</dbReference>
<reference evidence="4" key="1">
    <citation type="journal article" date="2019" name="Int. J. Syst. Evol. Microbiol.">
        <title>The Global Catalogue of Microorganisms (GCM) 10K type strain sequencing project: providing services to taxonomists for standard genome sequencing and annotation.</title>
        <authorList>
            <consortium name="The Broad Institute Genomics Platform"/>
            <consortium name="The Broad Institute Genome Sequencing Center for Infectious Disease"/>
            <person name="Wu L."/>
            <person name="Ma J."/>
        </authorList>
    </citation>
    <scope>NUCLEOTIDE SEQUENCE [LARGE SCALE GENOMIC DNA]</scope>
    <source>
        <strain evidence="4">IBRC-M 10703</strain>
    </source>
</reference>
<dbReference type="Proteomes" id="UP001595772">
    <property type="component" value="Unassembled WGS sequence"/>
</dbReference>
<dbReference type="EMBL" id="JBHSAO010000015">
    <property type="protein sequence ID" value="MFC4025455.1"/>
    <property type="molecule type" value="Genomic_DNA"/>
</dbReference>
<dbReference type="RefSeq" id="WP_379497949.1">
    <property type="nucleotide sequence ID" value="NZ_JBHSAO010000015.1"/>
</dbReference>
<dbReference type="Pfam" id="PF01557">
    <property type="entry name" value="FAA_hydrolase"/>
    <property type="match status" value="1"/>
</dbReference>
<dbReference type="InterPro" id="IPR036663">
    <property type="entry name" value="Fumarylacetoacetase_C_sf"/>
</dbReference>
<proteinExistence type="predicted"/>
<keyword evidence="1" id="KW-0456">Lyase</keyword>
<dbReference type="InterPro" id="IPR011234">
    <property type="entry name" value="Fumarylacetoacetase-like_C"/>
</dbReference>
<dbReference type="PANTHER" id="PTHR30143:SF0">
    <property type="entry name" value="2-KETO-4-PENTENOATE HYDRATASE"/>
    <property type="match status" value="1"/>
</dbReference>
<evidence type="ECO:0000313" key="3">
    <source>
        <dbReference type="EMBL" id="MFC4025455.1"/>
    </source>
</evidence>
<dbReference type="Gene3D" id="3.90.850.10">
    <property type="entry name" value="Fumarylacetoacetase-like, C-terminal domain"/>
    <property type="match status" value="1"/>
</dbReference>
<name>A0ABV8H0Q9_9BACI</name>
<comment type="caution">
    <text evidence="3">The sequence shown here is derived from an EMBL/GenBank/DDBJ whole genome shotgun (WGS) entry which is preliminary data.</text>
</comment>
<evidence type="ECO:0000256" key="1">
    <source>
        <dbReference type="ARBA" id="ARBA00023239"/>
    </source>
</evidence>
<dbReference type="InterPro" id="IPR050772">
    <property type="entry name" value="Hydratase-Decarb/MhpD_sf"/>
</dbReference>
<dbReference type="PANTHER" id="PTHR30143">
    <property type="entry name" value="ACID HYDRATASE"/>
    <property type="match status" value="1"/>
</dbReference>
<evidence type="ECO:0000259" key="2">
    <source>
        <dbReference type="Pfam" id="PF01557"/>
    </source>
</evidence>